<sequence length="356" mass="41715">MYGFARGSFHFLSRWMIWAKGIWVEFDFLILKGLFISGVYKIKRRAYGSIERYKARLVAKGFTQVEGVDFNETFAPVAKLVTVRCLLVVAVAKGWEIHQMNVNNAFLHRDLDEEVYMRLPPRYSSQRSGVVCRFKKSLYWLRQALCNWYAKLADSMRHYGFRQLGTDHSLFIINRDNVFLAALVYVDDILVVGNNREQCTCFKRYLDQCFCIKNLGPVRYFLGIEVARMESGLFLNQRKYVLEILKECGMLGARPSTFPMEQHHWLTADSGTPLNDPSRYRRLVGCLIYLTITRPELCYPVHILSQFMQDPRQDHWDVVMRLSYDTSFNHEIFYNIRSVSHLLEDKEAINSVLLFS</sequence>
<dbReference type="Pfam" id="PF07727">
    <property type="entry name" value="RVT_2"/>
    <property type="match status" value="1"/>
</dbReference>
<evidence type="ECO:0000259" key="1">
    <source>
        <dbReference type="Pfam" id="PF07727"/>
    </source>
</evidence>
<reference evidence="2 3" key="1">
    <citation type="submission" date="2017-11" db="EMBL/GenBank/DDBJ databases">
        <title>De-novo sequencing of pomegranate (Punica granatum L.) genome.</title>
        <authorList>
            <person name="Akparov Z."/>
            <person name="Amiraslanov A."/>
            <person name="Hajiyeva S."/>
            <person name="Abbasov M."/>
            <person name="Kaur K."/>
            <person name="Hamwieh A."/>
            <person name="Solovyev V."/>
            <person name="Salamov A."/>
            <person name="Braich B."/>
            <person name="Kosarev P."/>
            <person name="Mahmoud A."/>
            <person name="Hajiyev E."/>
            <person name="Babayeva S."/>
            <person name="Izzatullayeva V."/>
            <person name="Mammadov A."/>
            <person name="Mammadov A."/>
            <person name="Sharifova S."/>
            <person name="Ojaghi J."/>
            <person name="Eynullazada K."/>
            <person name="Bayramov B."/>
            <person name="Abdulazimova A."/>
            <person name="Shahmuradov I."/>
        </authorList>
    </citation>
    <scope>NUCLEOTIDE SEQUENCE [LARGE SCALE GENOMIC DNA]</scope>
    <source>
        <strain evidence="3">cv. AG2017</strain>
        <tissue evidence="2">Leaf</tissue>
    </source>
</reference>
<feature type="domain" description="Reverse transcriptase Ty1/copia-type" evidence="1">
    <location>
        <begin position="39"/>
        <end position="261"/>
    </location>
</feature>
<comment type="caution">
    <text evidence="2">The sequence shown here is derived from an EMBL/GenBank/DDBJ whole genome shotgun (WGS) entry which is preliminary data.</text>
</comment>
<dbReference type="AlphaFoldDB" id="A0A2I0J0W8"/>
<name>A0A2I0J0W8_PUNGR</name>
<dbReference type="STRING" id="22663.A0A2I0J0W8"/>
<keyword evidence="3" id="KW-1185">Reference proteome</keyword>
<accession>A0A2I0J0W8</accession>
<dbReference type="PANTHER" id="PTHR11439:SF511">
    <property type="match status" value="1"/>
</dbReference>
<organism evidence="2 3">
    <name type="scientific">Punica granatum</name>
    <name type="common">Pomegranate</name>
    <dbReference type="NCBI Taxonomy" id="22663"/>
    <lineage>
        <taxon>Eukaryota</taxon>
        <taxon>Viridiplantae</taxon>
        <taxon>Streptophyta</taxon>
        <taxon>Embryophyta</taxon>
        <taxon>Tracheophyta</taxon>
        <taxon>Spermatophyta</taxon>
        <taxon>Magnoliopsida</taxon>
        <taxon>eudicotyledons</taxon>
        <taxon>Gunneridae</taxon>
        <taxon>Pentapetalae</taxon>
        <taxon>rosids</taxon>
        <taxon>malvids</taxon>
        <taxon>Myrtales</taxon>
        <taxon>Lythraceae</taxon>
        <taxon>Punica</taxon>
    </lineage>
</organism>
<dbReference type="InterPro" id="IPR013103">
    <property type="entry name" value="RVT_2"/>
</dbReference>
<dbReference type="EMBL" id="PGOL01002183">
    <property type="protein sequence ID" value="PKI49874.1"/>
    <property type="molecule type" value="Genomic_DNA"/>
</dbReference>
<dbReference type="SUPFAM" id="SSF56672">
    <property type="entry name" value="DNA/RNA polymerases"/>
    <property type="match status" value="1"/>
</dbReference>
<evidence type="ECO:0000313" key="3">
    <source>
        <dbReference type="Proteomes" id="UP000233551"/>
    </source>
</evidence>
<proteinExistence type="predicted"/>
<dbReference type="InterPro" id="IPR043502">
    <property type="entry name" value="DNA/RNA_pol_sf"/>
</dbReference>
<evidence type="ECO:0000313" key="2">
    <source>
        <dbReference type="EMBL" id="PKI49874.1"/>
    </source>
</evidence>
<dbReference type="Proteomes" id="UP000233551">
    <property type="component" value="Unassembled WGS sequence"/>
</dbReference>
<gene>
    <name evidence="2" type="ORF">CRG98_029740</name>
</gene>
<protein>
    <recommendedName>
        <fullName evidence="1">Reverse transcriptase Ty1/copia-type domain-containing protein</fullName>
    </recommendedName>
</protein>
<dbReference type="PANTHER" id="PTHR11439">
    <property type="entry name" value="GAG-POL-RELATED RETROTRANSPOSON"/>
    <property type="match status" value="1"/>
</dbReference>